<keyword evidence="1" id="KW-0175">Coiled coil</keyword>
<keyword evidence="2" id="KW-1133">Transmembrane helix</keyword>
<proteinExistence type="predicted"/>
<name>A0A841GCT9_9GAMM</name>
<feature type="coiled-coil region" evidence="1">
    <location>
        <begin position="177"/>
        <end position="204"/>
    </location>
</feature>
<keyword evidence="4" id="KW-1185">Reference proteome</keyword>
<evidence type="ECO:0000256" key="2">
    <source>
        <dbReference type="SAM" id="Phobius"/>
    </source>
</evidence>
<protein>
    <submittedName>
        <fullName evidence="3">Uncharacterized protein YhaN</fullName>
    </submittedName>
</protein>
<organism evidence="3 4">
    <name type="scientific">Tolumonas osonensis</name>
    <dbReference type="NCBI Taxonomy" id="675874"/>
    <lineage>
        <taxon>Bacteria</taxon>
        <taxon>Pseudomonadati</taxon>
        <taxon>Pseudomonadota</taxon>
        <taxon>Gammaproteobacteria</taxon>
        <taxon>Aeromonadales</taxon>
        <taxon>Aeromonadaceae</taxon>
        <taxon>Tolumonas</taxon>
    </lineage>
</organism>
<feature type="transmembrane region" description="Helical" evidence="2">
    <location>
        <begin position="68"/>
        <end position="94"/>
    </location>
</feature>
<reference evidence="3 4" key="1">
    <citation type="submission" date="2020-08" db="EMBL/GenBank/DDBJ databases">
        <title>Genomic Encyclopedia of Type Strains, Phase IV (KMG-IV): sequencing the most valuable type-strain genomes for metagenomic binning, comparative biology and taxonomic classification.</title>
        <authorList>
            <person name="Goeker M."/>
        </authorList>
    </citation>
    <scope>NUCLEOTIDE SEQUENCE [LARGE SCALE GENOMIC DNA]</scope>
    <source>
        <strain evidence="3 4">DSM 22975</strain>
    </source>
</reference>
<evidence type="ECO:0000313" key="3">
    <source>
        <dbReference type="EMBL" id="MBB6055769.1"/>
    </source>
</evidence>
<evidence type="ECO:0000313" key="4">
    <source>
        <dbReference type="Proteomes" id="UP000585721"/>
    </source>
</evidence>
<sequence>MNPKIKELLERIRQIQDEIEQEMARRRAELHTDFENRRVRFEREVLEQQRRFKMGLFKYLRQARFRNVISAPIIYSVLVPMLLLDLFVTIYQYICFPLYGIPRVRRRDYFVFDRAYLGYLNIIEKINCAYCSYGNGLISYIKEIVGRTEQYWCPIKHARRVMQAHPYYDGFVDYGDAETYRDELDRLRAELAKLDEDEKENETKDEDNDQK</sequence>
<dbReference type="RefSeq" id="WP_188026516.1">
    <property type="nucleotide sequence ID" value="NZ_JACHGR010000005.1"/>
</dbReference>
<comment type="caution">
    <text evidence="3">The sequence shown here is derived from an EMBL/GenBank/DDBJ whole genome shotgun (WGS) entry which is preliminary data.</text>
</comment>
<keyword evidence="2" id="KW-0812">Transmembrane</keyword>
<dbReference type="AlphaFoldDB" id="A0A841GCT9"/>
<gene>
    <name evidence="3" type="ORF">HNR75_001687</name>
</gene>
<keyword evidence="2" id="KW-0472">Membrane</keyword>
<accession>A0A841GCT9</accession>
<dbReference type="Proteomes" id="UP000585721">
    <property type="component" value="Unassembled WGS sequence"/>
</dbReference>
<dbReference type="EMBL" id="JACHGR010000005">
    <property type="protein sequence ID" value="MBB6055769.1"/>
    <property type="molecule type" value="Genomic_DNA"/>
</dbReference>
<evidence type="ECO:0000256" key="1">
    <source>
        <dbReference type="SAM" id="Coils"/>
    </source>
</evidence>